<protein>
    <recommendedName>
        <fullName evidence="3">RHS repeat-associated core domain-containing protein</fullName>
    </recommendedName>
</protein>
<organism evidence="1 2">
    <name type="scientific">Microbulbifer thermotolerans</name>
    <dbReference type="NCBI Taxonomy" id="252514"/>
    <lineage>
        <taxon>Bacteria</taxon>
        <taxon>Pseudomonadati</taxon>
        <taxon>Pseudomonadota</taxon>
        <taxon>Gammaproteobacteria</taxon>
        <taxon>Cellvibrionales</taxon>
        <taxon>Microbulbiferaceae</taxon>
        <taxon>Microbulbifer</taxon>
    </lineage>
</organism>
<evidence type="ECO:0008006" key="3">
    <source>
        <dbReference type="Google" id="ProtNLM"/>
    </source>
</evidence>
<dbReference type="Gene3D" id="2.180.10.10">
    <property type="entry name" value="RHS repeat-associated core"/>
    <property type="match status" value="1"/>
</dbReference>
<evidence type="ECO:0000313" key="2">
    <source>
        <dbReference type="Proteomes" id="UP000076077"/>
    </source>
</evidence>
<proteinExistence type="predicted"/>
<dbReference type="PRINTS" id="PR00394">
    <property type="entry name" value="RHSPROTEIN"/>
</dbReference>
<dbReference type="KEGG" id="mthd:A3224_06565"/>
<dbReference type="OrthoDB" id="9815414at2"/>
<accession>A0A143HLA2</accession>
<dbReference type="AlphaFoldDB" id="A0A143HLA2"/>
<dbReference type="PANTHER" id="PTHR32305">
    <property type="match status" value="1"/>
</dbReference>
<dbReference type="STRING" id="252514.A3224_06565"/>
<dbReference type="InterPro" id="IPR050708">
    <property type="entry name" value="T6SS_VgrG/RHS"/>
</dbReference>
<reference evidence="2" key="1">
    <citation type="submission" date="2016-03" db="EMBL/GenBank/DDBJ databases">
        <authorList>
            <person name="Lee Y.-S."/>
            <person name="Choi Y.-L."/>
        </authorList>
    </citation>
    <scope>NUCLEOTIDE SEQUENCE [LARGE SCALE GENOMIC DNA]</scope>
    <source>
        <strain evidence="2">DAU221</strain>
    </source>
</reference>
<dbReference type="Proteomes" id="UP000076077">
    <property type="component" value="Chromosome"/>
</dbReference>
<evidence type="ECO:0000313" key="1">
    <source>
        <dbReference type="EMBL" id="AMX02291.1"/>
    </source>
</evidence>
<dbReference type="NCBIfam" id="TIGR03696">
    <property type="entry name" value="Rhs_assc_core"/>
    <property type="match status" value="1"/>
</dbReference>
<name>A0A143HLA2_MICTH</name>
<dbReference type="EMBL" id="CP014864">
    <property type="protein sequence ID" value="AMX02291.1"/>
    <property type="molecule type" value="Genomic_DNA"/>
</dbReference>
<dbReference type="PANTHER" id="PTHR32305:SF15">
    <property type="entry name" value="PROTEIN RHSA-RELATED"/>
    <property type="match status" value="1"/>
</dbReference>
<sequence>MGGQYLAETNIAANGTDIQSQTDYIYLDNMPVAQIVTTFSEGEVQGRTLTYLHTDHLNTPRIGTDGNEVVVWRWDSDAFGQTAPDTDPDSDGVQTVVNLRFPGQIQDGEATFYYNYFRDYDPSLGRYLTSDPIGLASGINTYAYVGGNPIGFADPLGLYTAVVINGTTPGNPFGHTAIATSGSGVYSFGNSTKLGSSLTDYLEREALKRNTNVIVIDTSQQQENAINDYLSGKRDDLPPWLFGIIPDPTDTCSTRTSETLNSAGLIDPFITIGPSFPTDVAAQAAFWSRQTGGATYVIPKGGTVPPELKIFNPK</sequence>
<keyword evidence="2" id="KW-1185">Reference proteome</keyword>
<gene>
    <name evidence="1" type="ORF">A3224_06565</name>
</gene>
<dbReference type="InterPro" id="IPR022385">
    <property type="entry name" value="Rhs_assc_core"/>
</dbReference>